<evidence type="ECO:0000256" key="3">
    <source>
        <dbReference type="ARBA" id="ARBA00023163"/>
    </source>
</evidence>
<evidence type="ECO:0000259" key="4">
    <source>
        <dbReference type="PROSITE" id="PS51078"/>
    </source>
</evidence>
<dbReference type="GO" id="GO:0003677">
    <property type="term" value="F:DNA binding"/>
    <property type="evidence" value="ECO:0007669"/>
    <property type="project" value="UniProtKB-KW"/>
</dbReference>
<protein>
    <submittedName>
        <fullName evidence="5">IclR family transcriptional regulator</fullName>
    </submittedName>
</protein>
<keyword evidence="6" id="KW-1185">Reference proteome</keyword>
<dbReference type="GO" id="GO:0003700">
    <property type="term" value="F:DNA-binding transcription factor activity"/>
    <property type="evidence" value="ECO:0007669"/>
    <property type="project" value="TreeGrafter"/>
</dbReference>
<keyword evidence="2" id="KW-0238">DNA-binding</keyword>
<evidence type="ECO:0000256" key="2">
    <source>
        <dbReference type="ARBA" id="ARBA00023125"/>
    </source>
</evidence>
<evidence type="ECO:0000256" key="1">
    <source>
        <dbReference type="ARBA" id="ARBA00023015"/>
    </source>
</evidence>
<dbReference type="EMBL" id="AOIA01000078">
    <property type="protein sequence ID" value="ELY61983.1"/>
    <property type="molecule type" value="Genomic_DNA"/>
</dbReference>
<dbReference type="Proteomes" id="UP000011531">
    <property type="component" value="Unassembled WGS sequence"/>
</dbReference>
<comment type="caution">
    <text evidence="5">The sequence shown here is derived from an EMBL/GenBank/DDBJ whole genome shotgun (WGS) entry which is preliminary data.</text>
</comment>
<evidence type="ECO:0000313" key="5">
    <source>
        <dbReference type="EMBL" id="ELY61983.1"/>
    </source>
</evidence>
<keyword evidence="3" id="KW-0804">Transcription</keyword>
<feature type="domain" description="IclR-ED" evidence="4">
    <location>
        <begin position="80"/>
        <end position="263"/>
    </location>
</feature>
<dbReference type="GO" id="GO:0045892">
    <property type="term" value="P:negative regulation of DNA-templated transcription"/>
    <property type="evidence" value="ECO:0007669"/>
    <property type="project" value="TreeGrafter"/>
</dbReference>
<organism evidence="5 6">
    <name type="scientific">Natronococcus jeotgali DSM 18795</name>
    <dbReference type="NCBI Taxonomy" id="1227498"/>
    <lineage>
        <taxon>Archaea</taxon>
        <taxon>Methanobacteriati</taxon>
        <taxon>Methanobacteriota</taxon>
        <taxon>Stenosarchaea group</taxon>
        <taxon>Halobacteria</taxon>
        <taxon>Halobacteriales</taxon>
        <taxon>Natrialbaceae</taxon>
        <taxon>Natronococcus</taxon>
    </lineage>
</organism>
<dbReference type="InterPro" id="IPR014757">
    <property type="entry name" value="Tscrpt_reg_IclR_C"/>
</dbReference>
<dbReference type="PANTHER" id="PTHR30136">
    <property type="entry name" value="HELIX-TURN-HELIX TRANSCRIPTIONAL REGULATOR, ICLR FAMILY"/>
    <property type="match status" value="1"/>
</dbReference>
<dbReference type="Gene3D" id="3.30.450.40">
    <property type="match status" value="1"/>
</dbReference>
<dbReference type="SMART" id="SM00346">
    <property type="entry name" value="HTH_ICLR"/>
    <property type="match status" value="1"/>
</dbReference>
<dbReference type="SUPFAM" id="SSF55781">
    <property type="entry name" value="GAF domain-like"/>
    <property type="match status" value="1"/>
</dbReference>
<dbReference type="Gene3D" id="1.10.10.10">
    <property type="entry name" value="Winged helix-like DNA-binding domain superfamily/Winged helix DNA-binding domain"/>
    <property type="match status" value="1"/>
</dbReference>
<name>L9XMV3_9EURY</name>
<dbReference type="SUPFAM" id="SSF46785">
    <property type="entry name" value="Winged helix' DNA-binding domain"/>
    <property type="match status" value="1"/>
</dbReference>
<dbReference type="Pfam" id="PF01614">
    <property type="entry name" value="IclR_C"/>
    <property type="match status" value="1"/>
</dbReference>
<evidence type="ECO:0000313" key="6">
    <source>
        <dbReference type="Proteomes" id="UP000011531"/>
    </source>
</evidence>
<dbReference type="InterPro" id="IPR036390">
    <property type="entry name" value="WH_DNA-bd_sf"/>
</dbReference>
<dbReference type="PATRIC" id="fig|1227498.3.peg.1706"/>
<accession>L9XMV3</accession>
<dbReference type="InterPro" id="IPR036388">
    <property type="entry name" value="WH-like_DNA-bd_sf"/>
</dbReference>
<dbReference type="PANTHER" id="PTHR30136:SF35">
    <property type="entry name" value="HTH-TYPE TRANSCRIPTIONAL REGULATOR RV1719"/>
    <property type="match status" value="1"/>
</dbReference>
<gene>
    <name evidence="5" type="ORF">C492_08680</name>
</gene>
<dbReference type="InterPro" id="IPR050707">
    <property type="entry name" value="HTH_MetabolicPath_Reg"/>
</dbReference>
<dbReference type="InterPro" id="IPR029016">
    <property type="entry name" value="GAF-like_dom_sf"/>
</dbReference>
<dbReference type="AlphaFoldDB" id="L9XMV3"/>
<dbReference type="Pfam" id="PF09339">
    <property type="entry name" value="HTH_IclR"/>
    <property type="match status" value="1"/>
</dbReference>
<reference evidence="5 6" key="1">
    <citation type="journal article" date="2014" name="PLoS Genet.">
        <title>Phylogenetically driven sequencing of extremely halophilic archaea reveals strategies for static and dynamic osmo-response.</title>
        <authorList>
            <person name="Becker E.A."/>
            <person name="Seitzer P.M."/>
            <person name="Tritt A."/>
            <person name="Larsen D."/>
            <person name="Krusor M."/>
            <person name="Yao A.I."/>
            <person name="Wu D."/>
            <person name="Madern D."/>
            <person name="Eisen J.A."/>
            <person name="Darling A.E."/>
            <person name="Facciotti M.T."/>
        </authorList>
    </citation>
    <scope>NUCLEOTIDE SEQUENCE [LARGE SCALE GENOMIC DNA]</scope>
    <source>
        <strain evidence="5 6">DSM 18795</strain>
    </source>
</reference>
<proteinExistence type="predicted"/>
<sequence>MMVRRLSQSMGLDKPPKRSVKTADTIFGIIEYLLETGGTGVTEIAASQDLAESTVHSHLATLLNHEYVVKEGTTYRMSLKHLDHGIRTREELLLTQAGRPVIDELSNDTGEVAWVLVEEHGKAVYLLKSTGEKAVRTRGRIGKRTSMHDIAAGKAMLAHLPESTVEDIIGEFGLPERTENTITERDELYEELETVRERGYAVNRGETIRKVRAVASPIIWEDDVCGAVGVAGPKHRMSGDRFTETLPKKVLEAADTIELELEYR</sequence>
<dbReference type="PROSITE" id="PS51078">
    <property type="entry name" value="ICLR_ED"/>
    <property type="match status" value="1"/>
</dbReference>
<keyword evidence="1" id="KW-0805">Transcription regulation</keyword>
<dbReference type="CDD" id="cd00090">
    <property type="entry name" value="HTH_ARSR"/>
    <property type="match status" value="1"/>
</dbReference>
<dbReference type="InterPro" id="IPR011991">
    <property type="entry name" value="ArsR-like_HTH"/>
</dbReference>
<dbReference type="InterPro" id="IPR005471">
    <property type="entry name" value="Tscrpt_reg_IclR_N"/>
</dbReference>